<dbReference type="Proteomes" id="UP001596037">
    <property type="component" value="Unassembled WGS sequence"/>
</dbReference>
<keyword evidence="1" id="KW-0732">Signal</keyword>
<dbReference type="InterPro" id="IPR036280">
    <property type="entry name" value="Multihaem_cyt_sf"/>
</dbReference>
<feature type="chain" id="PRO_5046164036" description="Hdr-like menaquinol oxidoreductase cytochrome c subunit" evidence="1">
    <location>
        <begin position="19"/>
        <end position="153"/>
    </location>
</feature>
<proteinExistence type="predicted"/>
<protein>
    <recommendedName>
        <fullName evidence="4">Hdr-like menaquinol oxidoreductase cytochrome c subunit</fullName>
    </recommendedName>
</protein>
<comment type="caution">
    <text evidence="2">The sequence shown here is derived from an EMBL/GenBank/DDBJ whole genome shotgun (WGS) entry which is preliminary data.</text>
</comment>
<evidence type="ECO:0000256" key="1">
    <source>
        <dbReference type="SAM" id="SignalP"/>
    </source>
</evidence>
<keyword evidence="3" id="KW-1185">Reference proteome</keyword>
<evidence type="ECO:0000313" key="2">
    <source>
        <dbReference type="EMBL" id="MFC5496101.1"/>
    </source>
</evidence>
<organism evidence="2 3">
    <name type="scientific">Caenimonas terrae</name>
    <dbReference type="NCBI Taxonomy" id="696074"/>
    <lineage>
        <taxon>Bacteria</taxon>
        <taxon>Pseudomonadati</taxon>
        <taxon>Pseudomonadota</taxon>
        <taxon>Betaproteobacteria</taxon>
        <taxon>Burkholderiales</taxon>
        <taxon>Comamonadaceae</taxon>
        <taxon>Caenimonas</taxon>
    </lineage>
</organism>
<sequence length="153" mass="15839">MRAVAAVLLALAATLAGGEVATRTPRPVIEPAARGGQCVADPAFMRRNHMDLLRHQRDDTVRAGVRGGQFSLNACIGCHASVQTGSVAKAETNFCVSCHSYAAVKIDCFECHASTPAPGRTAFHPLVPAGPAAAGALQLAAQVRAQGRPGESR</sequence>
<dbReference type="SUPFAM" id="SSF48695">
    <property type="entry name" value="Multiheme cytochromes"/>
    <property type="match status" value="1"/>
</dbReference>
<reference evidence="3" key="1">
    <citation type="journal article" date="2019" name="Int. J. Syst. Evol. Microbiol.">
        <title>The Global Catalogue of Microorganisms (GCM) 10K type strain sequencing project: providing services to taxonomists for standard genome sequencing and annotation.</title>
        <authorList>
            <consortium name="The Broad Institute Genomics Platform"/>
            <consortium name="The Broad Institute Genome Sequencing Center for Infectious Disease"/>
            <person name="Wu L."/>
            <person name="Ma J."/>
        </authorList>
    </citation>
    <scope>NUCLEOTIDE SEQUENCE [LARGE SCALE GENOMIC DNA]</scope>
    <source>
        <strain evidence="3">CCUG 57401</strain>
    </source>
</reference>
<feature type="signal peptide" evidence="1">
    <location>
        <begin position="1"/>
        <end position="18"/>
    </location>
</feature>
<accession>A0ABW0N761</accession>
<name>A0ABW0N761_9BURK</name>
<gene>
    <name evidence="2" type="ORF">ACFPOE_01020</name>
</gene>
<evidence type="ECO:0000313" key="3">
    <source>
        <dbReference type="Proteomes" id="UP001596037"/>
    </source>
</evidence>
<dbReference type="Gene3D" id="3.90.10.10">
    <property type="entry name" value="Cytochrome C3"/>
    <property type="match status" value="1"/>
</dbReference>
<dbReference type="RefSeq" id="WP_376848133.1">
    <property type="nucleotide sequence ID" value="NZ_JBHSMF010000002.1"/>
</dbReference>
<evidence type="ECO:0008006" key="4">
    <source>
        <dbReference type="Google" id="ProtNLM"/>
    </source>
</evidence>
<dbReference type="EMBL" id="JBHSMF010000002">
    <property type="protein sequence ID" value="MFC5496101.1"/>
    <property type="molecule type" value="Genomic_DNA"/>
</dbReference>